<evidence type="ECO:0000313" key="2">
    <source>
        <dbReference type="EMBL" id="CEJ07558.1"/>
    </source>
</evidence>
<dbReference type="Proteomes" id="UP000836597">
    <property type="component" value="Chromosome"/>
</dbReference>
<keyword evidence="3" id="KW-1185">Reference proteome</keyword>
<gene>
    <name evidence="2" type="ORF">DEACI_2024</name>
    <name evidence="1" type="ORF">DEACI_2897</name>
</gene>
<dbReference type="KEGG" id="aacx:DEACI_2897"/>
<reference evidence="1" key="2">
    <citation type="submission" date="2020-01" db="EMBL/GenBank/DDBJ databases">
        <authorList>
            <person name="Hornung B."/>
        </authorList>
    </citation>
    <scope>NUCLEOTIDE SEQUENCE</scope>
    <source>
        <strain evidence="1">PacBioINE</strain>
    </source>
</reference>
<evidence type="ECO:0000313" key="1">
    <source>
        <dbReference type="EMBL" id="CAA7602224.1"/>
    </source>
</evidence>
<proteinExistence type="predicted"/>
<evidence type="ECO:0000313" key="3">
    <source>
        <dbReference type="Proteomes" id="UP001071230"/>
    </source>
</evidence>
<dbReference type="EMBL" id="LR746496">
    <property type="protein sequence ID" value="CAA7602224.1"/>
    <property type="molecule type" value="Genomic_DNA"/>
</dbReference>
<sequence length="84" mass="9414">MLNCSKCGQLIAEFRPKFFMVLEKVSPLPKNVKEITCPKCGGLNYALNLSECARCDFFKPLYNPLSPGEIFSLGCRGQCLSLYE</sequence>
<dbReference type="Proteomes" id="UP001071230">
    <property type="component" value="Unassembled WGS sequence"/>
</dbReference>
<dbReference type="AlphaFoldDB" id="A0A8S0WPW5"/>
<organism evidence="1">
    <name type="scientific">Acididesulfobacillus acetoxydans</name>
    <dbReference type="NCBI Taxonomy" id="1561005"/>
    <lineage>
        <taxon>Bacteria</taxon>
        <taxon>Bacillati</taxon>
        <taxon>Bacillota</taxon>
        <taxon>Clostridia</taxon>
        <taxon>Eubacteriales</taxon>
        <taxon>Peptococcaceae</taxon>
        <taxon>Acididesulfobacillus</taxon>
    </lineage>
</organism>
<accession>A0A8S0WPW5</accession>
<dbReference type="EMBL" id="CDGJ01000058">
    <property type="protein sequence ID" value="CEJ07558.1"/>
    <property type="molecule type" value="Genomic_DNA"/>
</dbReference>
<name>A0A8S0WPW5_9FIRM</name>
<protein>
    <submittedName>
        <fullName evidence="1">Zinc finger, RanBP2-type</fullName>
    </submittedName>
</protein>
<reference evidence="2" key="1">
    <citation type="submission" date="2014-11" db="EMBL/GenBank/DDBJ databases">
        <authorList>
            <person name="Hornung B.V."/>
        </authorList>
    </citation>
    <scope>NUCLEOTIDE SEQUENCE</scope>
    <source>
        <strain evidence="2">INE</strain>
    </source>
</reference>